<dbReference type="OrthoDB" id="341300at2759"/>
<dbReference type="PANTHER" id="PTHR42663:SF6">
    <property type="entry name" value="HYDROLASE C777.06C-RELATED"/>
    <property type="match status" value="1"/>
</dbReference>
<dbReference type="PANTHER" id="PTHR42663">
    <property type="entry name" value="HYDROLASE C777.06C-RELATED-RELATED"/>
    <property type="match status" value="1"/>
</dbReference>
<dbReference type="AlphaFoldDB" id="A0A2T9Y9X6"/>
<comment type="caution">
    <text evidence="2">The sequence shown here is derived from an EMBL/GenBank/DDBJ whole genome shotgun (WGS) entry which is preliminary data.</text>
</comment>
<accession>A0A2T9Y9X6</accession>
<evidence type="ECO:0000259" key="1">
    <source>
        <dbReference type="Pfam" id="PF12706"/>
    </source>
</evidence>
<reference evidence="2 3" key="1">
    <citation type="journal article" date="2018" name="MBio">
        <title>Comparative Genomics Reveals the Core Gene Toolbox for the Fungus-Insect Symbiosis.</title>
        <authorList>
            <person name="Wang Y."/>
            <person name="Stata M."/>
            <person name="Wang W."/>
            <person name="Stajich J.E."/>
            <person name="White M.M."/>
            <person name="Moncalvo J.M."/>
        </authorList>
    </citation>
    <scope>NUCLEOTIDE SEQUENCE [LARGE SCALE GENOMIC DNA]</scope>
    <source>
        <strain evidence="2 3">SWE-8-4</strain>
    </source>
</reference>
<dbReference type="SUPFAM" id="SSF56281">
    <property type="entry name" value="Metallo-hydrolase/oxidoreductase"/>
    <property type="match status" value="1"/>
</dbReference>
<sequence>MSPQTSSKVIQLLFLGSGTSGGIPSVPCLVKQNKTCGVCLSSMTEEGKKNKRRNTSLLVKIQTPEGVVKNVLIDCGKTFYESTIDLFPKHGIQSIDAVILTHGHADAILGLDDLRPWTEGREDTLIVNLNLETFNVVKTTFPYIVDPLKSTGGGQIPKLKFNVFDNLDQINIFGIDFTPLLVEHGIKESGMPYHALGFKFDRISYISDCSLIPEETRQIIKGSEYFIVDSLRWTSHLSHYSFYQALDEILIHSPKLSLLTDFCHNIDHFQVVNELESWQKKHNLRVMPAFDGLLVKIENEEYTLME</sequence>
<keyword evidence="3" id="KW-1185">Reference proteome</keyword>
<dbReference type="CDD" id="cd16279">
    <property type="entry name" value="metallo-hydrolase-like_MBL-fold"/>
    <property type="match status" value="1"/>
</dbReference>
<evidence type="ECO:0000313" key="3">
    <source>
        <dbReference type="Proteomes" id="UP000245383"/>
    </source>
</evidence>
<dbReference type="STRING" id="133385.A0A2T9Y9X6"/>
<dbReference type="Pfam" id="PF12706">
    <property type="entry name" value="Lactamase_B_2"/>
    <property type="match status" value="1"/>
</dbReference>
<protein>
    <recommendedName>
        <fullName evidence="1">Metallo-beta-lactamase domain-containing protein</fullName>
    </recommendedName>
</protein>
<dbReference type="InterPro" id="IPR001279">
    <property type="entry name" value="Metallo-B-lactamas"/>
</dbReference>
<name>A0A2T9Y9X6_9FUNG</name>
<dbReference type="InterPro" id="IPR036866">
    <property type="entry name" value="RibonucZ/Hydroxyglut_hydro"/>
</dbReference>
<dbReference type="Proteomes" id="UP000245383">
    <property type="component" value="Unassembled WGS sequence"/>
</dbReference>
<gene>
    <name evidence="2" type="ORF">BB561_005521</name>
</gene>
<feature type="domain" description="Metallo-beta-lactamase" evidence="1">
    <location>
        <begin position="70"/>
        <end position="247"/>
    </location>
</feature>
<evidence type="ECO:0000313" key="2">
    <source>
        <dbReference type="EMBL" id="PVU89148.1"/>
    </source>
</evidence>
<proteinExistence type="predicted"/>
<dbReference type="EMBL" id="MBFR01000336">
    <property type="protein sequence ID" value="PVU89148.1"/>
    <property type="molecule type" value="Genomic_DNA"/>
</dbReference>
<dbReference type="Gene3D" id="3.60.15.10">
    <property type="entry name" value="Ribonuclease Z/Hydroxyacylglutathione hydrolase-like"/>
    <property type="match status" value="1"/>
</dbReference>
<organism evidence="2 3">
    <name type="scientific">Smittium simulii</name>
    <dbReference type="NCBI Taxonomy" id="133385"/>
    <lineage>
        <taxon>Eukaryota</taxon>
        <taxon>Fungi</taxon>
        <taxon>Fungi incertae sedis</taxon>
        <taxon>Zoopagomycota</taxon>
        <taxon>Kickxellomycotina</taxon>
        <taxon>Harpellomycetes</taxon>
        <taxon>Harpellales</taxon>
        <taxon>Legeriomycetaceae</taxon>
        <taxon>Smittium</taxon>
    </lineage>
</organism>